<feature type="domain" description="Transcription factor IIIC 90kDa subunit N-terminal" evidence="1">
    <location>
        <begin position="299"/>
        <end position="369"/>
    </location>
</feature>
<feature type="domain" description="Transcription factor IIIC 90kDa subunit N-terminal" evidence="1">
    <location>
        <begin position="19"/>
        <end position="258"/>
    </location>
</feature>
<dbReference type="EMBL" id="JBEFKJ010000014">
    <property type="protein sequence ID" value="KAL2042318.1"/>
    <property type="molecule type" value="Genomic_DNA"/>
</dbReference>
<evidence type="ECO:0000313" key="4">
    <source>
        <dbReference type="Proteomes" id="UP001590950"/>
    </source>
</evidence>
<gene>
    <name evidence="3" type="ORF">N7G274_004807</name>
</gene>
<proteinExistence type="predicted"/>
<dbReference type="InterPro" id="IPR024764">
    <property type="entry name" value="TFIIIC_Znf"/>
</dbReference>
<evidence type="ECO:0008006" key="5">
    <source>
        <dbReference type="Google" id="ProtNLM"/>
    </source>
</evidence>
<name>A0ABR4AB74_9LECA</name>
<feature type="domain" description="Transcription factor IIIC putative zinc-finger" evidence="2">
    <location>
        <begin position="499"/>
        <end position="599"/>
    </location>
</feature>
<dbReference type="InterPro" id="IPR044230">
    <property type="entry name" value="GTF3C4"/>
</dbReference>
<accession>A0ABR4AB74</accession>
<dbReference type="Pfam" id="PF12660">
    <property type="entry name" value="zf-TFIIIC"/>
    <property type="match status" value="1"/>
</dbReference>
<evidence type="ECO:0000313" key="3">
    <source>
        <dbReference type="EMBL" id="KAL2042318.1"/>
    </source>
</evidence>
<protein>
    <recommendedName>
        <fullName evidence="5">Transcription factor IIIC 90kDa subunit N-terminal domain-containing protein</fullName>
    </recommendedName>
</protein>
<sequence length="601" mass="67420">MLANVHIPVGISTENCLSWSPDGELAIAAGEEVYILLPHHSDTEPWTHVRIPVNTFTNQEWPWQEQTSFKDMAIGEEQAKVTIVAVAWSPSGLGKYRRSVLAVLTSNLLLSLWTSFSDSADPESWERVLIVNDALIYPSHKTTEARIRPSQRVRSMAWAPACELHVDRETPFSERKWGNFMMAITDDNNGIHIAKITSPFLGAFTSWDAQSLCYNRPSINRRPIKRASLLSLVMNEQYSIDDIRFGEWNTTGDVAIVYSCRGIQYQGWLSILLGSPLEAILQTDSGDDFLQPLHEVLPTSPFSVIPPFQAKIENQKEKYWVESSRGEDIVAKTWGIAHFRGLQAVCITLHPSMMFEYTAPGEDSAVVLFDNGTDNESTEDQFPWQVPPEVDENRAHRQILDSIFHFPQSNSFPLSNLDIKIIYGAVYVTMLINDLDRLQLIPAILQCLDLLEVRSGVDLEAEAAVINDLQVAVPTPKIVRQIAERRIQAILGSGWPDMPLLDSCPICSSEYGPEAIIYFDSLKDAYCPQNHPFARCSLTFLPILEPGLSKQCLGCGRGYVNESLHPEIAQQLMSPELTPSLANLLFDKWDTCPYCGGKYCD</sequence>
<dbReference type="PANTHER" id="PTHR15496">
    <property type="entry name" value="GENERAL TRANSCRIPTION FACTOR 3C POLYPEPTIDE 4 FAMILY"/>
    <property type="match status" value="1"/>
</dbReference>
<dbReference type="InterPro" id="IPR024761">
    <property type="entry name" value="TFIIIC_delta_N"/>
</dbReference>
<comment type="caution">
    <text evidence="3">The sequence shown here is derived from an EMBL/GenBank/DDBJ whole genome shotgun (WGS) entry which is preliminary data.</text>
</comment>
<organism evidence="3 4">
    <name type="scientific">Stereocaulon virgatum</name>
    <dbReference type="NCBI Taxonomy" id="373712"/>
    <lineage>
        <taxon>Eukaryota</taxon>
        <taxon>Fungi</taxon>
        <taxon>Dikarya</taxon>
        <taxon>Ascomycota</taxon>
        <taxon>Pezizomycotina</taxon>
        <taxon>Lecanoromycetes</taxon>
        <taxon>OSLEUM clade</taxon>
        <taxon>Lecanoromycetidae</taxon>
        <taxon>Lecanorales</taxon>
        <taxon>Lecanorineae</taxon>
        <taxon>Stereocaulaceae</taxon>
        <taxon>Stereocaulon</taxon>
    </lineage>
</organism>
<dbReference type="PANTHER" id="PTHR15496:SF2">
    <property type="entry name" value="GENERAL TRANSCRIPTION FACTOR 3C POLYPEPTIDE 4"/>
    <property type="match status" value="1"/>
</dbReference>
<evidence type="ECO:0000259" key="2">
    <source>
        <dbReference type="Pfam" id="PF12660"/>
    </source>
</evidence>
<dbReference type="Proteomes" id="UP001590950">
    <property type="component" value="Unassembled WGS sequence"/>
</dbReference>
<dbReference type="Pfam" id="PF12657">
    <property type="entry name" value="TFIIIC_delta"/>
    <property type="match status" value="2"/>
</dbReference>
<reference evidence="3 4" key="1">
    <citation type="submission" date="2024-09" db="EMBL/GenBank/DDBJ databases">
        <title>Rethinking Asexuality: The Enigmatic Case of Functional Sexual Genes in Lepraria (Stereocaulaceae).</title>
        <authorList>
            <person name="Doellman M."/>
            <person name="Sun Y."/>
            <person name="Barcenas-Pena A."/>
            <person name="Lumbsch H.T."/>
            <person name="Grewe F."/>
        </authorList>
    </citation>
    <scope>NUCLEOTIDE SEQUENCE [LARGE SCALE GENOMIC DNA]</scope>
    <source>
        <strain evidence="3 4">Mercado 3170</strain>
    </source>
</reference>
<evidence type="ECO:0000259" key="1">
    <source>
        <dbReference type="Pfam" id="PF12657"/>
    </source>
</evidence>
<keyword evidence="4" id="KW-1185">Reference proteome</keyword>